<name>F4FYS8_METCR</name>
<accession>F4FYS8</accession>
<reference evidence="2 3" key="1">
    <citation type="journal article" date="2011" name="J. Bacteriol.">
        <title>Complete genome sequence of Metallosphaera cuprina, a metal sulfide-oxidizing archaeon from a hot spring.</title>
        <authorList>
            <person name="Liu L.J."/>
            <person name="You X.Y."/>
            <person name="Zheng H."/>
            <person name="Wang S."/>
            <person name="Jiang C.Y."/>
            <person name="Liu S.J."/>
        </authorList>
    </citation>
    <scope>NUCLEOTIDE SEQUENCE [LARGE SCALE GENOMIC DNA]</scope>
    <source>
        <strain evidence="2 3">Ar-4</strain>
    </source>
</reference>
<keyword evidence="3" id="KW-1185">Reference proteome</keyword>
<gene>
    <name evidence="2" type="ordered locus">Mcup_0208</name>
</gene>
<dbReference type="OrthoDB" id="34419at2157"/>
<dbReference type="KEGG" id="mcn:Mcup_0208"/>
<protein>
    <recommendedName>
        <fullName evidence="1">NurA domain-containing protein</fullName>
    </recommendedName>
</protein>
<dbReference type="Pfam" id="PF09376">
    <property type="entry name" value="NurA"/>
    <property type="match status" value="1"/>
</dbReference>
<feature type="domain" description="NurA" evidence="1">
    <location>
        <begin position="56"/>
        <end position="331"/>
    </location>
</feature>
<organism evidence="2 3">
    <name type="scientific">Metallosphaera cuprina (strain Ar-4)</name>
    <dbReference type="NCBI Taxonomy" id="1006006"/>
    <lineage>
        <taxon>Archaea</taxon>
        <taxon>Thermoproteota</taxon>
        <taxon>Thermoprotei</taxon>
        <taxon>Sulfolobales</taxon>
        <taxon>Sulfolobaceae</taxon>
        <taxon>Metallosphaera</taxon>
    </lineage>
</organism>
<dbReference type="InterPro" id="IPR018977">
    <property type="entry name" value="NurA_domain"/>
</dbReference>
<proteinExistence type="predicted"/>
<dbReference type="PATRIC" id="fig|1006006.8.peg.209"/>
<dbReference type="Proteomes" id="UP000007812">
    <property type="component" value="Chromosome"/>
</dbReference>
<evidence type="ECO:0000259" key="1">
    <source>
        <dbReference type="SMART" id="SM00933"/>
    </source>
</evidence>
<sequence>MVMEGGLTRLLNYLVSRYIIFHLENPPSLELPLEIEHVQDETELIRTVNEIPQIEKEMVAIDGSSRSHVFSQGIVSLSSVSAFSSTKGIKGMFPSFNEEMSLELNEPFIALATPYASTGRIEDFLLHPLITKLPMNEGSFQVDLSRLEMELRFSLETACLSKFRNSPLVLVDGPLIPRFIYLDKSVVRHLIDRRKKIIGNNFVGIVKRVNTSTTLLNALKEGKMRNYFMIKYKIDPISFSNDEAFIIHLIEKNFKPPFKPLIIGPVSRQIEDVEITSSYLVIPFHPFTKKFSILRAEYTQDSVKPEELLSIPMSADGIPIPLALADKSAKEMSEATFNLLIQELIRDGIQSAFYSRLEGMRS</sequence>
<dbReference type="HOGENOM" id="CLU_755697_0_0_2"/>
<dbReference type="STRING" id="1006006.Mcup_0208"/>
<dbReference type="AlphaFoldDB" id="F4FYS8"/>
<dbReference type="EMBL" id="CP002656">
    <property type="protein sequence ID" value="AEB94317.1"/>
    <property type="molecule type" value="Genomic_DNA"/>
</dbReference>
<dbReference type="SMART" id="SM00933">
    <property type="entry name" value="NurA"/>
    <property type="match status" value="1"/>
</dbReference>
<dbReference type="eggNOG" id="arCOG00287">
    <property type="taxonomic scope" value="Archaea"/>
</dbReference>
<evidence type="ECO:0000313" key="3">
    <source>
        <dbReference type="Proteomes" id="UP000007812"/>
    </source>
</evidence>
<evidence type="ECO:0000313" key="2">
    <source>
        <dbReference type="EMBL" id="AEB94317.1"/>
    </source>
</evidence>